<name>A0AAU9CFM7_9BACT</name>
<accession>A0AAU9CFM7</accession>
<dbReference type="GO" id="GO:0042277">
    <property type="term" value="F:peptide binding"/>
    <property type="evidence" value="ECO:0007669"/>
    <property type="project" value="TreeGrafter"/>
</dbReference>
<dbReference type="InterPro" id="IPR027268">
    <property type="entry name" value="Peptidase_M4/M1_CTD_sf"/>
</dbReference>
<dbReference type="Gene3D" id="1.25.10.10">
    <property type="entry name" value="Leucine-rich Repeat Variant"/>
    <property type="match status" value="1"/>
</dbReference>
<evidence type="ECO:0000256" key="7">
    <source>
        <dbReference type="ARBA" id="ARBA00022670"/>
    </source>
</evidence>
<keyword evidence="9" id="KW-0378">Hydrolase</keyword>
<dbReference type="PANTHER" id="PTHR11533">
    <property type="entry name" value="PROTEASE M1 ZINC METALLOPROTEASE"/>
    <property type="match status" value="1"/>
</dbReference>
<dbReference type="GO" id="GO:0043171">
    <property type="term" value="P:peptide catabolic process"/>
    <property type="evidence" value="ECO:0007669"/>
    <property type="project" value="TreeGrafter"/>
</dbReference>
<dbReference type="Gene3D" id="1.10.390.10">
    <property type="entry name" value="Neutral Protease Domain 2"/>
    <property type="match status" value="1"/>
</dbReference>
<evidence type="ECO:0000313" key="15">
    <source>
        <dbReference type="Proteomes" id="UP001348817"/>
    </source>
</evidence>
<evidence type="ECO:0000256" key="10">
    <source>
        <dbReference type="ARBA" id="ARBA00022833"/>
    </source>
</evidence>
<dbReference type="GO" id="GO:0070006">
    <property type="term" value="F:metalloaminopeptidase activity"/>
    <property type="evidence" value="ECO:0007669"/>
    <property type="project" value="TreeGrafter"/>
</dbReference>
<dbReference type="InterPro" id="IPR001930">
    <property type="entry name" value="Peptidase_M1"/>
</dbReference>
<dbReference type="InterPro" id="IPR016024">
    <property type="entry name" value="ARM-type_fold"/>
</dbReference>
<evidence type="ECO:0000256" key="5">
    <source>
        <dbReference type="ARBA" id="ARBA00015611"/>
    </source>
</evidence>
<dbReference type="SUPFAM" id="SSF63737">
    <property type="entry name" value="Leukotriene A4 hydrolase N-terminal domain"/>
    <property type="match status" value="1"/>
</dbReference>
<keyword evidence="7" id="KW-0645">Protease</keyword>
<sequence>MIDRILKVGVLAFAGTALVSCSGSKQIASQAQESDAEVAEVSQVAPSDSVLEIYRASRPRTVDLLHTKLEVKPDWSKRFLYGVATLELSPYFYPQEEVELDAKGFDVSSVGLAENGTVKPLAFDYDGKKIWVKLDREYTRDEKLVLSIDYVAKPDELEVGGSDAISQDKGLYFIDPDGTDPVKPTQLWTQGETEASSCWFPTIDSPNERCTQEIYITVDDRFKTLSNGVMVFSRRNEDGTRTDYWKMDKAHAPYLFMMAVGEFAVVEEHKGGLEYKYYVEPEYEGDAKAIFGNTPEMVAFFSEKLDYPFPWPKYSQVIVRDFVSGAMENTSASVFMESVQSNKRELIDRNWDGIIAHELFHQWFGDLVTCESWSNLPLNEAFANYSEYLWNEHKYGKDAALEHQAEELAGYLEESKVKKENLIRYHYRDKEEMFDRHSYNKGGRVLHMLRDLVGDEAFFKSLSVYLKHNAYKSVELANLRLAFEEVTGMDLNWFFQQWFLRPGHPVVDIETSYDEANKKLIVELGQAQISEDTPAYTFPLDIELWSNGKKELTRIWVDSPSQRYEIPFGEKPENVVVDPESLLCGEIRYEQTPEAWLSQYKNGENVLVRGAALNGLVDIWGDSIKDSSVFITALNDPASSIREYALDMLSGADEASRASVLDKVAEMAEKDPSSMVRSAAIVFLGDEEPNRFSSLFRLAMADSSYSVVGSALYSYSMTDAQDCGQVMERFENEKNVNVVLSIAGYYAEKGKYDKFEWLMGKYASSQKQDRWYMVQLLGQLLMRAPEAEQRQGAEFFMDLAMNDKAPHVRLAAFQSVSMLGYEGISERLMEIRENEADPRLREIYASLAGE</sequence>
<evidence type="ECO:0000256" key="11">
    <source>
        <dbReference type="ARBA" id="ARBA00023049"/>
    </source>
</evidence>
<evidence type="ECO:0000256" key="1">
    <source>
        <dbReference type="ARBA" id="ARBA00000098"/>
    </source>
</evidence>
<dbReference type="InterPro" id="IPR011989">
    <property type="entry name" value="ARM-like"/>
</dbReference>
<dbReference type="InterPro" id="IPR042097">
    <property type="entry name" value="Aminopeptidase_N-like_N_sf"/>
</dbReference>
<dbReference type="GO" id="GO:0008270">
    <property type="term" value="F:zinc ion binding"/>
    <property type="evidence" value="ECO:0007669"/>
    <property type="project" value="InterPro"/>
</dbReference>
<dbReference type="GO" id="GO:0005737">
    <property type="term" value="C:cytoplasm"/>
    <property type="evidence" value="ECO:0007669"/>
    <property type="project" value="TreeGrafter"/>
</dbReference>
<keyword evidence="15" id="KW-1185">Reference proteome</keyword>
<keyword evidence="8" id="KW-0479">Metal-binding</keyword>
<evidence type="ECO:0000256" key="2">
    <source>
        <dbReference type="ARBA" id="ARBA00001947"/>
    </source>
</evidence>
<dbReference type="GO" id="GO:0016020">
    <property type="term" value="C:membrane"/>
    <property type="evidence" value="ECO:0007669"/>
    <property type="project" value="TreeGrafter"/>
</dbReference>
<dbReference type="InterPro" id="IPR014782">
    <property type="entry name" value="Peptidase_M1_dom"/>
</dbReference>
<feature type="domain" description="Peptidase M1 membrane alanine aminopeptidase" evidence="12">
    <location>
        <begin position="293"/>
        <end position="498"/>
    </location>
</feature>
<dbReference type="RefSeq" id="WP_338392489.1">
    <property type="nucleotide sequence ID" value="NZ_AP025314.1"/>
</dbReference>
<dbReference type="Proteomes" id="UP001348817">
    <property type="component" value="Chromosome"/>
</dbReference>
<dbReference type="KEGG" id="fax:FUAX_33960"/>
<dbReference type="EC" id="3.4.11.2" evidence="4"/>
<dbReference type="GO" id="GO:0016285">
    <property type="term" value="F:alanyl aminopeptidase activity"/>
    <property type="evidence" value="ECO:0007669"/>
    <property type="project" value="UniProtKB-EC"/>
</dbReference>
<evidence type="ECO:0000256" key="8">
    <source>
        <dbReference type="ARBA" id="ARBA00022723"/>
    </source>
</evidence>
<dbReference type="Pfam" id="PF17900">
    <property type="entry name" value="Peptidase_M1_N"/>
    <property type="match status" value="1"/>
</dbReference>
<dbReference type="GO" id="GO:0006508">
    <property type="term" value="P:proteolysis"/>
    <property type="evidence" value="ECO:0007669"/>
    <property type="project" value="UniProtKB-KW"/>
</dbReference>
<dbReference type="GO" id="GO:0005615">
    <property type="term" value="C:extracellular space"/>
    <property type="evidence" value="ECO:0007669"/>
    <property type="project" value="TreeGrafter"/>
</dbReference>
<keyword evidence="10" id="KW-0862">Zinc</keyword>
<comment type="catalytic activity">
    <reaction evidence="1">
        <text>Release of an N-terminal amino acid, Xaa-|-Yaa- from a peptide, amide or arylamide. Xaa is preferably Ala, but may be most amino acids including Pro (slow action). When a terminal hydrophobic residue is followed by a prolyl residue, the two may be released as an intact Xaa-Pro dipeptide.</text>
        <dbReference type="EC" id="3.4.11.2"/>
    </reaction>
</comment>
<dbReference type="SUPFAM" id="SSF48371">
    <property type="entry name" value="ARM repeat"/>
    <property type="match status" value="1"/>
</dbReference>
<reference evidence="14 15" key="1">
    <citation type="submission" date="2021-12" db="EMBL/GenBank/DDBJ databases">
        <title>Genome sequencing of bacteria with rrn-lacking chromosome and rrn-plasmid.</title>
        <authorList>
            <person name="Anda M."/>
            <person name="Iwasaki W."/>
        </authorList>
    </citation>
    <scope>NUCLEOTIDE SEQUENCE [LARGE SCALE GENOMIC DNA]</scope>
    <source>
        <strain evidence="14 15">DSM 100852</strain>
    </source>
</reference>
<keyword evidence="11" id="KW-0482">Metalloprotease</keyword>
<dbReference type="EMBL" id="AP025314">
    <property type="protein sequence ID" value="BDD10964.1"/>
    <property type="molecule type" value="Genomic_DNA"/>
</dbReference>
<dbReference type="PANTHER" id="PTHR11533:SF174">
    <property type="entry name" value="PUROMYCIN-SENSITIVE AMINOPEPTIDASE-RELATED"/>
    <property type="match status" value="1"/>
</dbReference>
<feature type="domain" description="Aminopeptidase N-like N-terminal" evidence="13">
    <location>
        <begin position="66"/>
        <end position="255"/>
    </location>
</feature>
<organism evidence="14 15">
    <name type="scientific">Fulvitalea axinellae</name>
    <dbReference type="NCBI Taxonomy" id="1182444"/>
    <lineage>
        <taxon>Bacteria</taxon>
        <taxon>Pseudomonadati</taxon>
        <taxon>Bacteroidota</taxon>
        <taxon>Cytophagia</taxon>
        <taxon>Cytophagales</taxon>
        <taxon>Persicobacteraceae</taxon>
        <taxon>Fulvitalea</taxon>
    </lineage>
</organism>
<dbReference type="InterPro" id="IPR050344">
    <property type="entry name" value="Peptidase_M1_aminopeptidases"/>
</dbReference>
<gene>
    <name evidence="14" type="ORF">FUAX_33960</name>
</gene>
<dbReference type="PROSITE" id="PS51257">
    <property type="entry name" value="PROKAR_LIPOPROTEIN"/>
    <property type="match status" value="1"/>
</dbReference>
<dbReference type="InterPro" id="IPR045357">
    <property type="entry name" value="Aminopeptidase_N-like_N"/>
</dbReference>
<evidence type="ECO:0000256" key="4">
    <source>
        <dbReference type="ARBA" id="ARBA00012564"/>
    </source>
</evidence>
<dbReference type="AlphaFoldDB" id="A0AAU9CFM7"/>
<protein>
    <recommendedName>
        <fullName evidence="5">Aminopeptidase N</fullName>
        <ecNumber evidence="4">3.4.11.2</ecNumber>
    </recommendedName>
</protein>
<keyword evidence="6 14" id="KW-0031">Aminopeptidase</keyword>
<evidence type="ECO:0000313" key="14">
    <source>
        <dbReference type="EMBL" id="BDD10964.1"/>
    </source>
</evidence>
<dbReference type="CDD" id="cd09603">
    <property type="entry name" value="M1_APN_like"/>
    <property type="match status" value="1"/>
</dbReference>
<dbReference type="Pfam" id="PF01433">
    <property type="entry name" value="Peptidase_M1"/>
    <property type="match status" value="1"/>
</dbReference>
<proteinExistence type="inferred from homology"/>
<evidence type="ECO:0000259" key="12">
    <source>
        <dbReference type="Pfam" id="PF01433"/>
    </source>
</evidence>
<evidence type="ECO:0000256" key="3">
    <source>
        <dbReference type="ARBA" id="ARBA00010136"/>
    </source>
</evidence>
<comment type="similarity">
    <text evidence="3">Belongs to the peptidase M1 family.</text>
</comment>
<dbReference type="Gene3D" id="2.60.40.1730">
    <property type="entry name" value="tricorn interacting facor f3 domain"/>
    <property type="match status" value="1"/>
</dbReference>
<comment type="cofactor">
    <cofactor evidence="2">
        <name>Zn(2+)</name>
        <dbReference type="ChEBI" id="CHEBI:29105"/>
    </cofactor>
</comment>
<dbReference type="SUPFAM" id="SSF55486">
    <property type="entry name" value="Metalloproteases ('zincins'), catalytic domain"/>
    <property type="match status" value="1"/>
</dbReference>
<evidence type="ECO:0000256" key="9">
    <source>
        <dbReference type="ARBA" id="ARBA00022801"/>
    </source>
</evidence>
<dbReference type="PRINTS" id="PR00756">
    <property type="entry name" value="ALADIPTASE"/>
</dbReference>
<evidence type="ECO:0000259" key="13">
    <source>
        <dbReference type="Pfam" id="PF17900"/>
    </source>
</evidence>
<evidence type="ECO:0000256" key="6">
    <source>
        <dbReference type="ARBA" id="ARBA00022438"/>
    </source>
</evidence>